<proteinExistence type="predicted"/>
<reference evidence="3 4" key="1">
    <citation type="submission" date="2024-10" db="EMBL/GenBank/DDBJ databases">
        <title>The Natural Products Discovery Center: Release of the First 8490 Sequenced Strains for Exploring Actinobacteria Biosynthetic Diversity.</title>
        <authorList>
            <person name="Kalkreuter E."/>
            <person name="Kautsar S.A."/>
            <person name="Yang D."/>
            <person name="Bader C.D."/>
            <person name="Teijaro C.N."/>
            <person name="Fluegel L."/>
            <person name="Davis C.M."/>
            <person name="Simpson J.R."/>
            <person name="Lauterbach L."/>
            <person name="Steele A.D."/>
            <person name="Gui C."/>
            <person name="Meng S."/>
            <person name="Li G."/>
            <person name="Viehrig K."/>
            <person name="Ye F."/>
            <person name="Su P."/>
            <person name="Kiefer A.F."/>
            <person name="Nichols A."/>
            <person name="Cepeda A.J."/>
            <person name="Yan W."/>
            <person name="Fan B."/>
            <person name="Jiang Y."/>
            <person name="Adhikari A."/>
            <person name="Zheng C.-J."/>
            <person name="Schuster L."/>
            <person name="Cowan T.M."/>
            <person name="Smanski M.J."/>
            <person name="Chevrette M.G."/>
            <person name="De Carvalho L.P.S."/>
            <person name="Shen B."/>
        </authorList>
    </citation>
    <scope>NUCLEOTIDE SEQUENCE [LARGE SCALE GENOMIC DNA]</scope>
    <source>
        <strain evidence="3 4">NPDC087220</strain>
    </source>
</reference>
<dbReference type="Pfam" id="PF13466">
    <property type="entry name" value="STAS_2"/>
    <property type="match status" value="1"/>
</dbReference>
<feature type="domain" description="STAS" evidence="2">
    <location>
        <begin position="18"/>
        <end position="88"/>
    </location>
</feature>
<dbReference type="SUPFAM" id="SSF52091">
    <property type="entry name" value="SpoIIaa-like"/>
    <property type="match status" value="1"/>
</dbReference>
<dbReference type="PANTHER" id="PTHR33495">
    <property type="entry name" value="ANTI-SIGMA FACTOR ANTAGONIST TM_1081-RELATED-RELATED"/>
    <property type="match status" value="1"/>
</dbReference>
<dbReference type="CDD" id="cd07043">
    <property type="entry name" value="STAS_anti-anti-sigma_factors"/>
    <property type="match status" value="1"/>
</dbReference>
<dbReference type="Gene3D" id="3.30.750.24">
    <property type="entry name" value="STAS domain"/>
    <property type="match status" value="1"/>
</dbReference>
<dbReference type="RefSeq" id="WP_402380053.1">
    <property type="nucleotide sequence ID" value="NZ_JBIUYY010000004.1"/>
</dbReference>
<dbReference type="InterPro" id="IPR002645">
    <property type="entry name" value="STAS_dom"/>
</dbReference>
<gene>
    <name evidence="3" type="ORF">ACIO7M_12075</name>
</gene>
<dbReference type="InterPro" id="IPR036513">
    <property type="entry name" value="STAS_dom_sf"/>
</dbReference>
<feature type="region of interest" description="Disordered" evidence="1">
    <location>
        <begin position="107"/>
        <end position="129"/>
    </location>
</feature>
<comment type="caution">
    <text evidence="3">The sequence shown here is derived from an EMBL/GenBank/DDBJ whole genome shotgun (WGS) entry which is preliminary data.</text>
</comment>
<dbReference type="EMBL" id="JBIUYY010000004">
    <property type="protein sequence ID" value="MFJ2821844.1"/>
    <property type="molecule type" value="Genomic_DNA"/>
</dbReference>
<evidence type="ECO:0000256" key="1">
    <source>
        <dbReference type="SAM" id="MobiDB-lite"/>
    </source>
</evidence>
<dbReference type="Proteomes" id="UP001617351">
    <property type="component" value="Unassembled WGS sequence"/>
</dbReference>
<organism evidence="3 4">
    <name type="scientific">Streptomyces toxytricini</name>
    <name type="common">Actinomyces toxytricini</name>
    <dbReference type="NCBI Taxonomy" id="67369"/>
    <lineage>
        <taxon>Bacteria</taxon>
        <taxon>Bacillati</taxon>
        <taxon>Actinomycetota</taxon>
        <taxon>Actinomycetes</taxon>
        <taxon>Kitasatosporales</taxon>
        <taxon>Streptomycetaceae</taxon>
        <taxon>Streptomyces</taxon>
    </lineage>
</organism>
<protein>
    <submittedName>
        <fullName evidence="3">STAS domain-containing protein</fullName>
    </submittedName>
</protein>
<dbReference type="PANTHER" id="PTHR33495:SF2">
    <property type="entry name" value="ANTI-SIGMA FACTOR ANTAGONIST TM_1081-RELATED"/>
    <property type="match status" value="1"/>
</dbReference>
<dbReference type="PROSITE" id="PS50801">
    <property type="entry name" value="STAS"/>
    <property type="match status" value="1"/>
</dbReference>
<keyword evidence="4" id="KW-1185">Reference proteome</keyword>
<evidence type="ECO:0000313" key="4">
    <source>
        <dbReference type="Proteomes" id="UP001617351"/>
    </source>
</evidence>
<evidence type="ECO:0000313" key="3">
    <source>
        <dbReference type="EMBL" id="MFJ2821844.1"/>
    </source>
</evidence>
<evidence type="ECO:0000259" key="2">
    <source>
        <dbReference type="PROSITE" id="PS50801"/>
    </source>
</evidence>
<name>A0ABW8EF13_STRT5</name>
<accession>A0ABW8EF13</accession>
<sequence>MNDVTVVTCHNPQHTRTVITVTGDMDVQTYPELEKASKAAAAIPLPGRTLQMDLSGVSFMDSSGLKLLLLLRRRLEAAGGHLTVTGLQHQPAALLLLTETHALLTAGAPRETPGHGSALPAPGRGPDGR</sequence>
<dbReference type="InterPro" id="IPR058548">
    <property type="entry name" value="MlaB-like_STAS"/>
</dbReference>